<gene>
    <name evidence="2" type="ORF">C7M84_013469</name>
</gene>
<evidence type="ECO:0000313" key="3">
    <source>
        <dbReference type="Proteomes" id="UP000283509"/>
    </source>
</evidence>
<feature type="region of interest" description="Disordered" evidence="1">
    <location>
        <begin position="1"/>
        <end position="53"/>
    </location>
</feature>
<comment type="caution">
    <text evidence="2">The sequence shown here is derived from an EMBL/GenBank/DDBJ whole genome shotgun (WGS) entry which is preliminary data.</text>
</comment>
<reference evidence="2 3" key="2">
    <citation type="submission" date="2019-01" db="EMBL/GenBank/DDBJ databases">
        <title>The decoding of complex shrimp genome reveals the adaptation for benthos swimmer, frequently molting mechanism and breeding impact on genome.</title>
        <authorList>
            <person name="Sun Y."/>
            <person name="Gao Y."/>
            <person name="Yu Y."/>
        </authorList>
    </citation>
    <scope>NUCLEOTIDE SEQUENCE [LARGE SCALE GENOMIC DNA]</scope>
    <source>
        <tissue evidence="2">Muscle</tissue>
    </source>
</reference>
<accession>A0A423SVY5</accession>
<evidence type="ECO:0000256" key="1">
    <source>
        <dbReference type="SAM" id="MobiDB-lite"/>
    </source>
</evidence>
<feature type="region of interest" description="Disordered" evidence="1">
    <location>
        <begin position="410"/>
        <end position="439"/>
    </location>
</feature>
<feature type="compositionally biased region" description="Basic and acidic residues" evidence="1">
    <location>
        <begin position="311"/>
        <end position="334"/>
    </location>
</feature>
<keyword evidence="3" id="KW-1185">Reference proteome</keyword>
<evidence type="ECO:0000313" key="2">
    <source>
        <dbReference type="EMBL" id="ROT68372.1"/>
    </source>
</evidence>
<feature type="compositionally biased region" description="Polar residues" evidence="1">
    <location>
        <begin position="181"/>
        <end position="190"/>
    </location>
</feature>
<dbReference type="AlphaFoldDB" id="A0A423SVY5"/>
<feature type="compositionally biased region" description="Low complexity" evidence="1">
    <location>
        <begin position="235"/>
        <end position="246"/>
    </location>
</feature>
<organism evidence="2 3">
    <name type="scientific">Penaeus vannamei</name>
    <name type="common">Whiteleg shrimp</name>
    <name type="synonym">Litopenaeus vannamei</name>
    <dbReference type="NCBI Taxonomy" id="6689"/>
    <lineage>
        <taxon>Eukaryota</taxon>
        <taxon>Metazoa</taxon>
        <taxon>Ecdysozoa</taxon>
        <taxon>Arthropoda</taxon>
        <taxon>Crustacea</taxon>
        <taxon>Multicrustacea</taxon>
        <taxon>Malacostraca</taxon>
        <taxon>Eumalacostraca</taxon>
        <taxon>Eucarida</taxon>
        <taxon>Decapoda</taxon>
        <taxon>Dendrobranchiata</taxon>
        <taxon>Penaeoidea</taxon>
        <taxon>Penaeidae</taxon>
        <taxon>Penaeus</taxon>
    </lineage>
</organism>
<name>A0A423SVY5_PENVA</name>
<dbReference type="EMBL" id="QCYY01002676">
    <property type="protein sequence ID" value="ROT68372.1"/>
    <property type="molecule type" value="Genomic_DNA"/>
</dbReference>
<proteinExistence type="predicted"/>
<feature type="region of interest" description="Disordered" evidence="1">
    <location>
        <begin position="101"/>
        <end position="246"/>
    </location>
</feature>
<dbReference type="Proteomes" id="UP000283509">
    <property type="component" value="Unassembled WGS sequence"/>
</dbReference>
<feature type="region of interest" description="Disordered" evidence="1">
    <location>
        <begin position="292"/>
        <end position="334"/>
    </location>
</feature>
<sequence>MTERPSMPPHPAPLAQEDVPPVLSESGFAGVSVMHKVPQDTEPYDESTTNTGNFNLYVDGDPIESATPEGGVYQYEDQIIFEPPAFPPLNSWANVDHRVPQEDPSVHAATGLQLGSPHAAPLAPSDLHRPGHDSSGAPEQIAEQFSDSLFTAADEDQAENVRDESSVTSATQAADVGLGVTQLTEVTQDAPTIPTKTEEDALIEASVANPTQSSAQGQEEATENPQNRDDDFETTETSSELNTTFLVDEFLLQKEEEFKLKEEKEKQAMLAEQQAHLALELAMADLFSDFTKDEKTNQSESDTDGTGGDLSKSDVDSEKVKGSRGKHEAARMSVTTDRRGVPLDWDGACFGSNTLLGIKEDRSDETQLPVEELYKRPPQILSATEARVLATSQSLAAIESGYPITIVSTSRTTTRRRSRGPPRTEVAGRGPPAPGALQDHIRSPRICRTVWRWREGIPGLPLSCGSDCQA</sequence>
<dbReference type="OrthoDB" id="6380398at2759"/>
<feature type="compositionally biased region" description="Polar residues" evidence="1">
    <location>
        <begin position="208"/>
        <end position="225"/>
    </location>
</feature>
<reference evidence="2 3" key="1">
    <citation type="submission" date="2018-04" db="EMBL/GenBank/DDBJ databases">
        <authorList>
            <person name="Zhang X."/>
            <person name="Yuan J."/>
            <person name="Li F."/>
            <person name="Xiang J."/>
        </authorList>
    </citation>
    <scope>NUCLEOTIDE SEQUENCE [LARGE SCALE GENOMIC DNA]</scope>
    <source>
        <tissue evidence="2">Muscle</tissue>
    </source>
</reference>
<protein>
    <submittedName>
        <fullName evidence="2">Uncharacterized protein</fullName>
    </submittedName>
</protein>
<feature type="compositionally biased region" description="Pro residues" evidence="1">
    <location>
        <begin position="1"/>
        <end position="12"/>
    </location>
</feature>